<evidence type="ECO:0000259" key="2">
    <source>
        <dbReference type="Pfam" id="PF14285"/>
    </source>
</evidence>
<proteinExistence type="predicted"/>
<keyword evidence="1" id="KW-0472">Membrane</keyword>
<feature type="domain" description="DUF4367" evidence="2">
    <location>
        <begin position="120"/>
        <end position="220"/>
    </location>
</feature>
<keyword evidence="1" id="KW-1133">Transmembrane helix</keyword>
<dbReference type="InterPro" id="IPR025377">
    <property type="entry name" value="DUF4367"/>
</dbReference>
<evidence type="ECO:0000313" key="3">
    <source>
        <dbReference type="EMBL" id="QGZ99577.1"/>
    </source>
</evidence>
<accession>A0A857DG07</accession>
<gene>
    <name evidence="3" type="ORF">GQ588_02380</name>
</gene>
<dbReference type="Proteomes" id="UP000430508">
    <property type="component" value="Chromosome"/>
</dbReference>
<evidence type="ECO:0000256" key="1">
    <source>
        <dbReference type="SAM" id="Phobius"/>
    </source>
</evidence>
<organism evidence="3 4">
    <name type="scientific">Dehalobacter restrictus</name>
    <dbReference type="NCBI Taxonomy" id="55583"/>
    <lineage>
        <taxon>Bacteria</taxon>
        <taxon>Bacillati</taxon>
        <taxon>Bacillota</taxon>
        <taxon>Clostridia</taxon>
        <taxon>Eubacteriales</taxon>
        <taxon>Desulfitobacteriaceae</taxon>
        <taxon>Dehalobacter</taxon>
    </lineage>
</organism>
<keyword evidence="1" id="KW-0812">Transmembrane</keyword>
<sequence length="225" mass="25990">MNFKFNDAMLKIAVIKADLYELNALPSDDNIDHMFSPEFERKMKALIRQSKNNKSVSRRHRKLVAILVAAIILLFGSAMSVSAVRETVFKFITEVYEKYTQVSFEKMQSSQATNEEFTVYAPSQMPAGFELINENLNGIVSLEYEKGNDYLNYEQKKLDKVSMQINTEGIDLEELEFNGLPAKYYSNQGVQNLIWYDNNYMYMISSTLNKDMVLDIAKSVELYQK</sequence>
<dbReference type="Pfam" id="PF14285">
    <property type="entry name" value="DUF4367"/>
    <property type="match status" value="1"/>
</dbReference>
<dbReference type="RefSeq" id="WP_025205167.1">
    <property type="nucleotide sequence ID" value="NZ_CP046996.1"/>
</dbReference>
<evidence type="ECO:0000313" key="4">
    <source>
        <dbReference type="Proteomes" id="UP000430508"/>
    </source>
</evidence>
<dbReference type="AlphaFoldDB" id="A0A857DG07"/>
<name>A0A857DG07_9FIRM</name>
<reference evidence="3 4" key="1">
    <citation type="submission" date="2019-12" db="EMBL/GenBank/DDBJ databases">
        <title>Sequence classification of anaerobic respiratory reductive dehalogenases: First we see many, then we see few.</title>
        <authorList>
            <person name="Molenda O."/>
            <person name="Puentes Jacome L.A."/>
            <person name="Cao X."/>
            <person name="Nesbo C.L."/>
            <person name="Tang S."/>
            <person name="Morson N."/>
            <person name="Patron J."/>
            <person name="Lomheim L."/>
            <person name="Wishart D.S."/>
            <person name="Edwards E.A."/>
        </authorList>
    </citation>
    <scope>NUCLEOTIDE SEQUENCE [LARGE SCALE GENOMIC DNA]</scope>
    <source>
        <strain evidence="3 4">12DCA</strain>
    </source>
</reference>
<protein>
    <submittedName>
        <fullName evidence="3">DUF4367 domain-containing protein</fullName>
    </submittedName>
</protein>
<feature type="transmembrane region" description="Helical" evidence="1">
    <location>
        <begin position="63"/>
        <end position="84"/>
    </location>
</feature>
<dbReference type="EMBL" id="CP046996">
    <property type="protein sequence ID" value="QGZ99577.1"/>
    <property type="molecule type" value="Genomic_DNA"/>
</dbReference>